<keyword evidence="2" id="KW-1185">Reference proteome</keyword>
<gene>
    <name evidence="1" type="ORF">M8818_004480</name>
</gene>
<evidence type="ECO:0000313" key="2">
    <source>
        <dbReference type="Proteomes" id="UP001320706"/>
    </source>
</evidence>
<dbReference type="Proteomes" id="UP001320706">
    <property type="component" value="Unassembled WGS sequence"/>
</dbReference>
<organism evidence="1 2">
    <name type="scientific">Zalaria obscura</name>
    <dbReference type="NCBI Taxonomy" id="2024903"/>
    <lineage>
        <taxon>Eukaryota</taxon>
        <taxon>Fungi</taxon>
        <taxon>Dikarya</taxon>
        <taxon>Ascomycota</taxon>
        <taxon>Pezizomycotina</taxon>
        <taxon>Dothideomycetes</taxon>
        <taxon>Dothideomycetidae</taxon>
        <taxon>Dothideales</taxon>
        <taxon>Zalariaceae</taxon>
        <taxon>Zalaria</taxon>
    </lineage>
</organism>
<dbReference type="EMBL" id="JAMKPW020000022">
    <property type="protein sequence ID" value="KAK8206646.1"/>
    <property type="molecule type" value="Genomic_DNA"/>
</dbReference>
<comment type="caution">
    <text evidence="1">The sequence shown here is derived from an EMBL/GenBank/DDBJ whole genome shotgun (WGS) entry which is preliminary data.</text>
</comment>
<accession>A0ACC3SD12</accession>
<proteinExistence type="predicted"/>
<protein>
    <submittedName>
        <fullName evidence="1">Uncharacterized protein</fullName>
    </submittedName>
</protein>
<evidence type="ECO:0000313" key="1">
    <source>
        <dbReference type="EMBL" id="KAK8206646.1"/>
    </source>
</evidence>
<sequence length="972" mass="110225">MAASLLPPKSIQKRKSLRDRLDRIDALGDESAFLERFNLMEELDNDLEQAHDFRWHASKTQSQQDFHLDLFRAFILKWLKGHNTDSIDAMTEDEKIALLFPDDEKLHSYQLSMFIIHVFKNTAPRSRAANTIHIRSLVKYRNSMLFWTGWYYDKRGKQWGRRKLYNDMTRAMRYVQQAYGEPLVKPDKTWLGLAELRQLLDFEAMNNLSIELSEEHQVCQMIYRPPCVCVCLTGADKLRFGTQLLWCVGRVTALRPGSLCPSGKYARTEPLTWRCLEFTQGDVAGRFSVRMTVDRIDIKHPEASTDDMQPVLENKLSINMPSPTAENLVFSPSHRLLVIALRRGLLQDISSIDELLAYTGHVIPISPEHLDDTIFYSGQPKGDGLDFTKSLRAPALTDYLRRRGRQIGYTSSISWYSIRRRAATDMAMRIGTSATRLFLGHTPDSQVLERYYLNMTETLDQSGILLDEPIESGGHSSEKYKNWAPLALDRLKHTAFQQTRGNALAQLTQRIILADPDPPQNLSAQSIKNYRRNARRIAEQQLIAVEAEKQRTSISKADMDQRRAALRASHFADEVLQRALEATETHGIGNAFAGQLNPELEDANDEDGSNFVRVEGASGAQAADQEAEEDLEQVMARLGQDVQTDASGAIVARIDDDDQYVDIDNAQRTPIKQVSYDMLAKTMMELLMDNTLSAHTKWSGADKTCPVCREDDTVSEEQRMHQYKLKAHLDSHMNGNFHHPVSKWKRRVAIESRRDNGRYDCPYCEESDLSDEKGYKRMNHLIQHIMESSQLSTSKKHDELKAADGWYDEDFQYADNLPASSESVAKHMARGVKSLAEIGIDLSPQRQLLVPEPYEKSDSIVRGSHPAAPPSARYTPFMQAGAVEVPPAEDAIPHHLKDYIGTGYMTTPTNPLPPYMRGVVEVTRMPRSQEDDDGDQEMSGNSIGTGQFSSVFMVLDKFSGKLDATEECFFQV</sequence>
<reference evidence="1" key="1">
    <citation type="submission" date="2024-02" db="EMBL/GenBank/DDBJ databases">
        <title>Metagenome Assembled Genome of Zalaria obscura JY119.</title>
        <authorList>
            <person name="Vighnesh L."/>
            <person name="Jagadeeshwari U."/>
            <person name="Venkata Ramana C."/>
            <person name="Sasikala C."/>
        </authorList>
    </citation>
    <scope>NUCLEOTIDE SEQUENCE</scope>
    <source>
        <strain evidence="1">JY119</strain>
    </source>
</reference>
<name>A0ACC3SD12_9PEZI</name>